<dbReference type="EMBL" id="CM042891">
    <property type="protein sequence ID" value="KAI4302652.1"/>
    <property type="molecule type" value="Genomic_DNA"/>
</dbReference>
<evidence type="ECO:0000313" key="2">
    <source>
        <dbReference type="Proteomes" id="UP001057402"/>
    </source>
</evidence>
<organism evidence="1 2">
    <name type="scientific">Melastoma candidum</name>
    <dbReference type="NCBI Taxonomy" id="119954"/>
    <lineage>
        <taxon>Eukaryota</taxon>
        <taxon>Viridiplantae</taxon>
        <taxon>Streptophyta</taxon>
        <taxon>Embryophyta</taxon>
        <taxon>Tracheophyta</taxon>
        <taxon>Spermatophyta</taxon>
        <taxon>Magnoliopsida</taxon>
        <taxon>eudicotyledons</taxon>
        <taxon>Gunneridae</taxon>
        <taxon>Pentapetalae</taxon>
        <taxon>rosids</taxon>
        <taxon>malvids</taxon>
        <taxon>Myrtales</taxon>
        <taxon>Melastomataceae</taxon>
        <taxon>Melastomatoideae</taxon>
        <taxon>Melastomateae</taxon>
        <taxon>Melastoma</taxon>
    </lineage>
</organism>
<evidence type="ECO:0000313" key="1">
    <source>
        <dbReference type="EMBL" id="KAI4302652.1"/>
    </source>
</evidence>
<reference evidence="2" key="1">
    <citation type="journal article" date="2023" name="Front. Plant Sci.">
        <title>Chromosomal-level genome assembly of Melastoma candidum provides insights into trichome evolution.</title>
        <authorList>
            <person name="Zhong Y."/>
            <person name="Wu W."/>
            <person name="Sun C."/>
            <person name="Zou P."/>
            <person name="Liu Y."/>
            <person name="Dai S."/>
            <person name="Zhou R."/>
        </authorList>
    </citation>
    <scope>NUCLEOTIDE SEQUENCE [LARGE SCALE GENOMIC DNA]</scope>
</reference>
<dbReference type="Proteomes" id="UP001057402">
    <property type="component" value="Chromosome 12"/>
</dbReference>
<name>A0ACB9KYY9_9MYRT</name>
<accession>A0ACB9KYY9</accession>
<protein>
    <submittedName>
        <fullName evidence="1">Uncharacterized protein</fullName>
    </submittedName>
</protein>
<keyword evidence="2" id="KW-1185">Reference proteome</keyword>
<proteinExistence type="predicted"/>
<comment type="caution">
    <text evidence="1">The sequence shown here is derived from an EMBL/GenBank/DDBJ whole genome shotgun (WGS) entry which is preliminary data.</text>
</comment>
<sequence length="121" mass="13574">MSKRQWKEGRRAVNRVILHNLRSYNKKILVRSVPVSPLLSPPPPRPSSPGPPASSIRTRADHPRWSLLRIKPPDPPWVWEKVVDYEVILLAVAAWLSYLCASCGFVLSSGPKELGNAERCA</sequence>
<gene>
    <name evidence="1" type="ORF">MLD38_038372</name>
</gene>